<dbReference type="InterPro" id="IPR001077">
    <property type="entry name" value="COMT_C"/>
</dbReference>
<dbReference type="GO" id="GO:0008168">
    <property type="term" value="F:methyltransferase activity"/>
    <property type="evidence" value="ECO:0007669"/>
    <property type="project" value="UniProtKB-KW"/>
</dbReference>
<comment type="caution">
    <text evidence="6">The sequence shown here is derived from an EMBL/GenBank/DDBJ whole genome shotgun (WGS) entry which is preliminary data.</text>
</comment>
<dbReference type="PIRSF" id="PIRSF005739">
    <property type="entry name" value="O-mtase"/>
    <property type="match status" value="1"/>
</dbReference>
<keyword evidence="2" id="KW-0808">Transferase</keyword>
<keyword evidence="7" id="KW-1185">Reference proteome</keyword>
<evidence type="ECO:0000256" key="1">
    <source>
        <dbReference type="ARBA" id="ARBA00022603"/>
    </source>
</evidence>
<gene>
    <name evidence="6" type="ORF">ACFSXZ_08310</name>
</gene>
<evidence type="ECO:0000313" key="6">
    <source>
        <dbReference type="EMBL" id="MFD2416331.1"/>
    </source>
</evidence>
<dbReference type="InterPro" id="IPR012967">
    <property type="entry name" value="COMT_dimerisation"/>
</dbReference>
<dbReference type="Gene3D" id="1.10.10.10">
    <property type="entry name" value="Winged helix-like DNA-binding domain superfamily/Winged helix DNA-binding domain"/>
    <property type="match status" value="1"/>
</dbReference>
<evidence type="ECO:0000259" key="5">
    <source>
        <dbReference type="Pfam" id="PF08100"/>
    </source>
</evidence>
<dbReference type="Gene3D" id="1.10.287.1350">
    <property type="match status" value="1"/>
</dbReference>
<dbReference type="InterPro" id="IPR036388">
    <property type="entry name" value="WH-like_DNA-bd_sf"/>
</dbReference>
<dbReference type="CDD" id="cd02440">
    <property type="entry name" value="AdoMet_MTases"/>
    <property type="match status" value="1"/>
</dbReference>
<protein>
    <submittedName>
        <fullName evidence="6">Methyltransferase</fullName>
    </submittedName>
</protein>
<sequence>MSTTAGPVDVSALADLVTPYAVRIAATLGVADILADGPLPATTLALKCGAHPDRLTRLLRHLVLRGVFRETEPEVFGLNEAAETLKSDHPGVLREWLDLEGGLGRADLAFPHLLGTVRSGANAYREAAGEDFRTTLDTDPRFRDSFNQVMAAKSKELARQIVARYDWTTVRHVADVGGGMGILLGELLSAVPHLRGTLVDLPETAEAALGSLGARGVAERCRVHGGSFFDPLPTGADVMLVYDVLEDWDDDRARLLLSRCAEAVEPDGRILIIEPFPFDESYWPRFTDLDLRLLTYTDGRMRTEEETRALVRGAGMRVARIVPVSAAHAIVECVAG</sequence>
<dbReference type="SUPFAM" id="SSF46785">
    <property type="entry name" value="Winged helix' DNA-binding domain"/>
    <property type="match status" value="1"/>
</dbReference>
<dbReference type="RefSeq" id="WP_378263023.1">
    <property type="nucleotide sequence ID" value="NZ_JBHUKR010000006.1"/>
</dbReference>
<dbReference type="GO" id="GO:0032259">
    <property type="term" value="P:methylation"/>
    <property type="evidence" value="ECO:0007669"/>
    <property type="project" value="UniProtKB-KW"/>
</dbReference>
<dbReference type="Gene3D" id="3.40.50.150">
    <property type="entry name" value="Vaccinia Virus protein VP39"/>
    <property type="match status" value="1"/>
</dbReference>
<dbReference type="InterPro" id="IPR016461">
    <property type="entry name" value="COMT-like"/>
</dbReference>
<dbReference type="Pfam" id="PF00891">
    <property type="entry name" value="Methyltransf_2"/>
    <property type="match status" value="1"/>
</dbReference>
<organism evidence="6 7">
    <name type="scientific">Amycolatopsis pigmentata</name>
    <dbReference type="NCBI Taxonomy" id="450801"/>
    <lineage>
        <taxon>Bacteria</taxon>
        <taxon>Bacillati</taxon>
        <taxon>Actinomycetota</taxon>
        <taxon>Actinomycetes</taxon>
        <taxon>Pseudonocardiales</taxon>
        <taxon>Pseudonocardiaceae</taxon>
        <taxon>Amycolatopsis</taxon>
    </lineage>
</organism>
<dbReference type="Pfam" id="PF08100">
    <property type="entry name" value="Dimerisation"/>
    <property type="match status" value="1"/>
</dbReference>
<accession>A0ABW5FUG8</accession>
<dbReference type="InterPro" id="IPR029063">
    <property type="entry name" value="SAM-dependent_MTases_sf"/>
</dbReference>
<evidence type="ECO:0000256" key="3">
    <source>
        <dbReference type="ARBA" id="ARBA00022691"/>
    </source>
</evidence>
<dbReference type="InterPro" id="IPR036390">
    <property type="entry name" value="WH_DNA-bd_sf"/>
</dbReference>
<dbReference type="PANTHER" id="PTHR43712:SF2">
    <property type="entry name" value="O-METHYLTRANSFERASE CICE"/>
    <property type="match status" value="1"/>
</dbReference>
<name>A0ABW5FUG8_9PSEU</name>
<dbReference type="PANTHER" id="PTHR43712">
    <property type="entry name" value="PUTATIVE (AFU_ORTHOLOGUE AFUA_4G14580)-RELATED"/>
    <property type="match status" value="1"/>
</dbReference>
<dbReference type="PROSITE" id="PS51683">
    <property type="entry name" value="SAM_OMT_II"/>
    <property type="match status" value="1"/>
</dbReference>
<dbReference type="EMBL" id="JBHUKR010000006">
    <property type="protein sequence ID" value="MFD2416331.1"/>
    <property type="molecule type" value="Genomic_DNA"/>
</dbReference>
<keyword evidence="3" id="KW-0949">S-adenosyl-L-methionine</keyword>
<feature type="domain" description="O-methyltransferase dimerisation" evidence="5">
    <location>
        <begin position="17"/>
        <end position="85"/>
    </location>
</feature>
<evidence type="ECO:0000313" key="7">
    <source>
        <dbReference type="Proteomes" id="UP001597417"/>
    </source>
</evidence>
<dbReference type="SUPFAM" id="SSF53335">
    <property type="entry name" value="S-adenosyl-L-methionine-dependent methyltransferases"/>
    <property type="match status" value="1"/>
</dbReference>
<evidence type="ECO:0000259" key="4">
    <source>
        <dbReference type="Pfam" id="PF00891"/>
    </source>
</evidence>
<reference evidence="7" key="1">
    <citation type="journal article" date="2019" name="Int. J. Syst. Evol. Microbiol.">
        <title>The Global Catalogue of Microorganisms (GCM) 10K type strain sequencing project: providing services to taxonomists for standard genome sequencing and annotation.</title>
        <authorList>
            <consortium name="The Broad Institute Genomics Platform"/>
            <consortium name="The Broad Institute Genome Sequencing Center for Infectious Disease"/>
            <person name="Wu L."/>
            <person name="Ma J."/>
        </authorList>
    </citation>
    <scope>NUCLEOTIDE SEQUENCE [LARGE SCALE GENOMIC DNA]</scope>
    <source>
        <strain evidence="7">CGMCC 4.7645</strain>
    </source>
</reference>
<dbReference type="Proteomes" id="UP001597417">
    <property type="component" value="Unassembled WGS sequence"/>
</dbReference>
<proteinExistence type="predicted"/>
<feature type="domain" description="O-methyltransferase C-terminal" evidence="4">
    <location>
        <begin position="111"/>
        <end position="316"/>
    </location>
</feature>
<keyword evidence="1 6" id="KW-0489">Methyltransferase</keyword>
<evidence type="ECO:0000256" key="2">
    <source>
        <dbReference type="ARBA" id="ARBA00022679"/>
    </source>
</evidence>